<feature type="compositionally biased region" description="Low complexity" evidence="1">
    <location>
        <begin position="603"/>
        <end position="624"/>
    </location>
</feature>
<reference evidence="2" key="1">
    <citation type="submission" date="2020-01" db="EMBL/GenBank/DDBJ databases">
        <authorList>
            <consortium name="DOE Joint Genome Institute"/>
            <person name="Haridas S."/>
            <person name="Albert R."/>
            <person name="Binder M."/>
            <person name="Bloem J."/>
            <person name="Labutti K."/>
            <person name="Salamov A."/>
            <person name="Andreopoulos B."/>
            <person name="Baker S.E."/>
            <person name="Barry K."/>
            <person name="Bills G."/>
            <person name="Bluhm B.H."/>
            <person name="Cannon C."/>
            <person name="Castanera R."/>
            <person name="Culley D.E."/>
            <person name="Daum C."/>
            <person name="Ezra D."/>
            <person name="Gonzalez J.B."/>
            <person name="Henrissat B."/>
            <person name="Kuo A."/>
            <person name="Liang C."/>
            <person name="Lipzen A."/>
            <person name="Lutzoni F."/>
            <person name="Magnuson J."/>
            <person name="Mondo S."/>
            <person name="Nolan M."/>
            <person name="Ohm R."/>
            <person name="Pangilinan J."/>
            <person name="Park H.-J."/>
            <person name="Ramirez L."/>
            <person name="Alfaro M."/>
            <person name="Sun H."/>
            <person name="Tritt A."/>
            <person name="Yoshinaga Y."/>
            <person name="Zwiers L.-H."/>
            <person name="Turgeon B.G."/>
            <person name="Goodwin S.B."/>
            <person name="Spatafora J.W."/>
            <person name="Crous P.W."/>
            <person name="Grigoriev I.V."/>
        </authorList>
    </citation>
    <scope>NUCLEOTIDE SEQUENCE</scope>
    <source>
        <strain evidence="2">P77</strain>
    </source>
</reference>
<dbReference type="EMBL" id="ML975281">
    <property type="protein sequence ID" value="KAF1835874.1"/>
    <property type="molecule type" value="Genomic_DNA"/>
</dbReference>
<protein>
    <submittedName>
        <fullName evidence="2">Uncharacterized protein</fullName>
    </submittedName>
</protein>
<evidence type="ECO:0000313" key="2">
    <source>
        <dbReference type="EMBL" id="KAF1835874.1"/>
    </source>
</evidence>
<feature type="compositionally biased region" description="Polar residues" evidence="1">
    <location>
        <begin position="39"/>
        <end position="49"/>
    </location>
</feature>
<organism evidence="2 3">
    <name type="scientific">Decorospora gaudefroyi</name>
    <dbReference type="NCBI Taxonomy" id="184978"/>
    <lineage>
        <taxon>Eukaryota</taxon>
        <taxon>Fungi</taxon>
        <taxon>Dikarya</taxon>
        <taxon>Ascomycota</taxon>
        <taxon>Pezizomycotina</taxon>
        <taxon>Dothideomycetes</taxon>
        <taxon>Pleosporomycetidae</taxon>
        <taxon>Pleosporales</taxon>
        <taxon>Pleosporineae</taxon>
        <taxon>Pleosporaceae</taxon>
        <taxon>Decorospora</taxon>
    </lineage>
</organism>
<dbReference type="AlphaFoldDB" id="A0A6A5KNC4"/>
<feature type="region of interest" description="Disordered" evidence="1">
    <location>
        <begin position="596"/>
        <end position="633"/>
    </location>
</feature>
<dbReference type="Proteomes" id="UP000800040">
    <property type="component" value="Unassembled WGS sequence"/>
</dbReference>
<gene>
    <name evidence="2" type="ORF">BDW02DRAFT_596967</name>
</gene>
<dbReference type="OrthoDB" id="3801008at2759"/>
<evidence type="ECO:0000256" key="1">
    <source>
        <dbReference type="SAM" id="MobiDB-lite"/>
    </source>
</evidence>
<keyword evidence="3" id="KW-1185">Reference proteome</keyword>
<proteinExistence type="predicted"/>
<feature type="region of interest" description="Disordered" evidence="1">
    <location>
        <begin position="1"/>
        <end position="54"/>
    </location>
</feature>
<feature type="region of interest" description="Disordered" evidence="1">
    <location>
        <begin position="412"/>
        <end position="442"/>
    </location>
</feature>
<sequence>MSRNGKRSYVFATKSMPKSKTMHSNAFKKEKKRSRYIPVSTTDTSSTVGESGEEQAVQYPFIPSSHEERSTSSIENKLGPLEMYKHSEGSQPAPAVAPGLIKTATTIVNHHATISTDAVDTEASAKLPSMTCDTSQLEQTTFEDDELKATEDAKILTTITALRPDEFGSSTTEVQVFDEDAEIRKCPDETTDNPIDDLPAAHHPANILSPIFGRPTMTPLESLGPCIMFEGLFGAGDITPSTSFAPPQQDFAASNIAHWTQPEQVPAYKTRSHASWFSNPANRMVRGVRVGTPRNIAGLQRISLIKTVNCPNDHDVAKQSLIGVGHGQQELDNPVVNGHSVPLSTRVSVPASEKVAVSAAVDIDPLLDSVIFCKNKTDAPTWYYREPILEIDPDFSDDEDDSLHTSKIVESICPPSTRSGQHRDGHWGADMPTTSMAASTSANLDVSSVVGSSDTELRSSSHSSGTSASSLDFHMDNTFLGSTSARDLLTHTMTDIDGKISKKALAQAFLQCVAEKHADRRSASPSIAAPGVTFITEADIGRYLDFETQRRAKLGCISLFSFLKKVKFDIKGTTTDADVLSAWQEAALESHALIQSSKDQPVSSLARRISSSRLGSGSESSQSRGRVRTRARS</sequence>
<name>A0A6A5KNC4_9PLEO</name>
<feature type="compositionally biased region" description="Polar residues" evidence="1">
    <location>
        <begin position="432"/>
        <end position="442"/>
    </location>
</feature>
<accession>A0A6A5KNC4</accession>
<evidence type="ECO:0000313" key="3">
    <source>
        <dbReference type="Proteomes" id="UP000800040"/>
    </source>
</evidence>